<dbReference type="AlphaFoldDB" id="A0A0K2TS64"/>
<dbReference type="EMBL" id="HACA01011156">
    <property type="protein sequence ID" value="CDW28517.1"/>
    <property type="molecule type" value="Transcribed_RNA"/>
</dbReference>
<sequence length="103" mass="12273">MMYSNLSHCIKLLDAKFGTSSQFDQCISLVGSLLYPEIIKIPMKTLNSSIQIRFKDKFLYKQYESLPVIIKRIKSSEKKTQKDFVEEFFHEQRYQMTGNIFRY</sequence>
<reference evidence="1" key="1">
    <citation type="submission" date="2014-05" db="EMBL/GenBank/DDBJ databases">
        <authorList>
            <person name="Chronopoulou M."/>
        </authorList>
    </citation>
    <scope>NUCLEOTIDE SEQUENCE</scope>
    <source>
        <tissue evidence="1">Whole organism</tissue>
    </source>
</reference>
<accession>A0A0K2TS64</accession>
<protein>
    <submittedName>
        <fullName evidence="1">Uncharacterized protein</fullName>
    </submittedName>
</protein>
<evidence type="ECO:0000313" key="1">
    <source>
        <dbReference type="EMBL" id="CDW28517.1"/>
    </source>
</evidence>
<name>A0A0K2TS64_LEPSM</name>
<proteinExistence type="predicted"/>
<organism evidence="1">
    <name type="scientific">Lepeophtheirus salmonis</name>
    <name type="common">Salmon louse</name>
    <name type="synonym">Caligus salmonis</name>
    <dbReference type="NCBI Taxonomy" id="72036"/>
    <lineage>
        <taxon>Eukaryota</taxon>
        <taxon>Metazoa</taxon>
        <taxon>Ecdysozoa</taxon>
        <taxon>Arthropoda</taxon>
        <taxon>Crustacea</taxon>
        <taxon>Multicrustacea</taxon>
        <taxon>Hexanauplia</taxon>
        <taxon>Copepoda</taxon>
        <taxon>Siphonostomatoida</taxon>
        <taxon>Caligidae</taxon>
        <taxon>Lepeophtheirus</taxon>
    </lineage>
</organism>